<dbReference type="InterPro" id="IPR014756">
    <property type="entry name" value="Ig_E-set"/>
</dbReference>
<gene>
    <name evidence="11" type="ORF">OTU49_015092</name>
</gene>
<dbReference type="InterPro" id="IPR038765">
    <property type="entry name" value="Papain-like_cys_pep_sf"/>
</dbReference>
<dbReference type="Pfam" id="PF00868">
    <property type="entry name" value="Transglut_N"/>
    <property type="match status" value="1"/>
</dbReference>
<dbReference type="AlphaFoldDB" id="A0AAW0Y6L8"/>
<comment type="catalytic activity">
    <reaction evidence="7">
        <text>L-glutaminyl-[protein] + L-lysyl-[protein] = [protein]-L-lysyl-N(6)-5-L-glutamyl-[protein] + NH4(+)</text>
        <dbReference type="Rhea" id="RHEA:54816"/>
        <dbReference type="Rhea" id="RHEA-COMP:9752"/>
        <dbReference type="Rhea" id="RHEA-COMP:10207"/>
        <dbReference type="Rhea" id="RHEA-COMP:14005"/>
        <dbReference type="ChEBI" id="CHEBI:28938"/>
        <dbReference type="ChEBI" id="CHEBI:29969"/>
        <dbReference type="ChEBI" id="CHEBI:30011"/>
        <dbReference type="ChEBI" id="CHEBI:138370"/>
        <dbReference type="EC" id="2.3.2.13"/>
    </reaction>
</comment>
<dbReference type="InterPro" id="IPR001102">
    <property type="entry name" value="Transglutaminase_N"/>
</dbReference>
<evidence type="ECO:0000256" key="9">
    <source>
        <dbReference type="PIRSR" id="PIRSR000459-2"/>
    </source>
</evidence>
<organism evidence="11 12">
    <name type="scientific">Cherax quadricarinatus</name>
    <name type="common">Australian red claw crayfish</name>
    <dbReference type="NCBI Taxonomy" id="27406"/>
    <lineage>
        <taxon>Eukaryota</taxon>
        <taxon>Metazoa</taxon>
        <taxon>Ecdysozoa</taxon>
        <taxon>Arthropoda</taxon>
        <taxon>Crustacea</taxon>
        <taxon>Multicrustacea</taxon>
        <taxon>Malacostraca</taxon>
        <taxon>Eumalacostraca</taxon>
        <taxon>Eucarida</taxon>
        <taxon>Decapoda</taxon>
        <taxon>Pleocyemata</taxon>
        <taxon>Astacidea</taxon>
        <taxon>Parastacoidea</taxon>
        <taxon>Parastacidae</taxon>
        <taxon>Cherax</taxon>
    </lineage>
</organism>
<dbReference type="Gene3D" id="2.60.40.10">
    <property type="entry name" value="Immunoglobulins"/>
    <property type="match status" value="3"/>
</dbReference>
<dbReference type="FunFam" id="3.90.260.10:FF:000001">
    <property type="entry name" value="Protein-glutamine gamma-glutamyltransferase 2"/>
    <property type="match status" value="1"/>
</dbReference>
<evidence type="ECO:0000256" key="1">
    <source>
        <dbReference type="ARBA" id="ARBA00005968"/>
    </source>
</evidence>
<keyword evidence="12" id="KW-1185">Reference proteome</keyword>
<evidence type="ECO:0000259" key="10">
    <source>
        <dbReference type="SMART" id="SM00460"/>
    </source>
</evidence>
<evidence type="ECO:0000256" key="3">
    <source>
        <dbReference type="ARBA" id="ARBA00022723"/>
    </source>
</evidence>
<name>A0AAW0Y6L8_CHEQU</name>
<dbReference type="InterPro" id="IPR023608">
    <property type="entry name" value="Transglutaminase_animal"/>
</dbReference>
<proteinExistence type="inferred from homology"/>
<dbReference type="EMBL" id="JARKIK010000007">
    <property type="protein sequence ID" value="KAK8751010.1"/>
    <property type="molecule type" value="Genomic_DNA"/>
</dbReference>
<dbReference type="PANTHER" id="PTHR11590:SF40">
    <property type="entry name" value="HEMOCYTE PROTEIN-GLUTAMINE GAMMA-GLUTAMYLTRANSFERASE-LIKE PROTEIN"/>
    <property type="match status" value="1"/>
</dbReference>
<evidence type="ECO:0000256" key="6">
    <source>
        <dbReference type="ARBA" id="ARBA00024222"/>
    </source>
</evidence>
<dbReference type="PANTHER" id="PTHR11590">
    <property type="entry name" value="PROTEIN-GLUTAMINE GAMMA-GLUTAMYLTRANSFERASE"/>
    <property type="match status" value="1"/>
</dbReference>
<dbReference type="GO" id="GO:0046872">
    <property type="term" value="F:metal ion binding"/>
    <property type="evidence" value="ECO:0007669"/>
    <property type="project" value="UniProtKB-KW"/>
</dbReference>
<dbReference type="GO" id="GO:0003810">
    <property type="term" value="F:protein-glutamine gamma-glutamyltransferase activity"/>
    <property type="evidence" value="ECO:0007669"/>
    <property type="project" value="UniProtKB-EC"/>
</dbReference>
<dbReference type="InterPro" id="IPR036985">
    <property type="entry name" value="Transglutaminase-like_sf"/>
</dbReference>
<reference evidence="11 12" key="1">
    <citation type="journal article" date="2024" name="BMC Genomics">
        <title>Genome assembly of redclaw crayfish (Cherax quadricarinatus) provides insights into its immune adaptation and hypoxia tolerance.</title>
        <authorList>
            <person name="Liu Z."/>
            <person name="Zheng J."/>
            <person name="Li H."/>
            <person name="Fang K."/>
            <person name="Wang S."/>
            <person name="He J."/>
            <person name="Zhou D."/>
            <person name="Weng S."/>
            <person name="Chi M."/>
            <person name="Gu Z."/>
            <person name="He J."/>
            <person name="Li F."/>
            <person name="Wang M."/>
        </authorList>
    </citation>
    <scope>NUCLEOTIDE SEQUENCE [LARGE SCALE GENOMIC DNA]</scope>
    <source>
        <strain evidence="11">ZL_2023a</strain>
    </source>
</reference>
<dbReference type="SMART" id="SM00460">
    <property type="entry name" value="TGc"/>
    <property type="match status" value="1"/>
</dbReference>
<accession>A0AAW0Y6L8</accession>
<feature type="non-terminal residue" evidence="11">
    <location>
        <position position="1"/>
    </location>
</feature>
<feature type="binding site" evidence="9">
    <location>
        <position position="455"/>
    </location>
    <ligand>
        <name>Ca(2+)</name>
        <dbReference type="ChEBI" id="CHEBI:29108"/>
    </ligand>
</feature>
<feature type="active site" evidence="8">
    <location>
        <position position="415"/>
    </location>
</feature>
<evidence type="ECO:0000256" key="2">
    <source>
        <dbReference type="ARBA" id="ARBA00022679"/>
    </source>
</evidence>
<keyword evidence="3 9" id="KW-0479">Metal-binding</keyword>
<dbReference type="SUPFAM" id="SSF81296">
    <property type="entry name" value="E set domains"/>
    <property type="match status" value="1"/>
</dbReference>
<dbReference type="FunFam" id="2.60.40.10:FF:000171">
    <property type="entry name" value="protein-glutamine gamma-glutamyltransferase 6"/>
    <property type="match status" value="1"/>
</dbReference>
<dbReference type="InterPro" id="IPR008958">
    <property type="entry name" value="Transglutaminase_C"/>
</dbReference>
<dbReference type="Gene3D" id="3.90.260.10">
    <property type="entry name" value="Transglutaminase-like"/>
    <property type="match status" value="1"/>
</dbReference>
<dbReference type="Proteomes" id="UP001445076">
    <property type="component" value="Unassembled WGS sequence"/>
</dbReference>
<feature type="binding site" evidence="9">
    <location>
        <position position="519"/>
    </location>
    <ligand>
        <name>Ca(2+)</name>
        <dbReference type="ChEBI" id="CHEBI:29108"/>
    </ligand>
</feature>
<dbReference type="InterPro" id="IPR013783">
    <property type="entry name" value="Ig-like_fold"/>
</dbReference>
<feature type="domain" description="Transglutaminase-like" evidence="10">
    <location>
        <begin position="316"/>
        <end position="418"/>
    </location>
</feature>
<protein>
    <recommendedName>
        <fullName evidence="6">protein-glutamine gamma-glutamyltransferase</fullName>
        <ecNumber evidence="6">2.3.2.13</ecNumber>
    </recommendedName>
</protein>
<feature type="binding site" evidence="9">
    <location>
        <position position="514"/>
    </location>
    <ligand>
        <name>Ca(2+)</name>
        <dbReference type="ChEBI" id="CHEBI:29108"/>
    </ligand>
</feature>
<dbReference type="InterPro" id="IPR013808">
    <property type="entry name" value="Transglutaminase_AS"/>
</dbReference>
<dbReference type="PROSITE" id="PS00547">
    <property type="entry name" value="TRANSGLUTAMINASES"/>
    <property type="match status" value="1"/>
</dbReference>
<keyword evidence="4 9" id="KW-0106">Calcium</keyword>
<dbReference type="InterPro" id="IPR002931">
    <property type="entry name" value="Transglutaminase-like"/>
</dbReference>
<feature type="active site" evidence="8">
    <location>
        <position position="324"/>
    </location>
</feature>
<feature type="active site" evidence="8">
    <location>
        <position position="392"/>
    </location>
</feature>
<evidence type="ECO:0000256" key="7">
    <source>
        <dbReference type="ARBA" id="ARBA00051843"/>
    </source>
</evidence>
<keyword evidence="5" id="KW-0012">Acyltransferase</keyword>
<sequence length="760" mass="85430">ENFFDNLADRFRRDHEENRRDERHLESEIEIAHAVNLSVDVSTPLKVVSVDFQPKLNAANHHCEKYKLVDIREGTPIIRRSGAFSLIVEFTKDIDLKKQHQLTFYFSFGASPNIHAGTQAMLLVSGKKLFDKNHEQWDIRLENQTGNKATVEVQVPSDAPVGVWNTTVEIRPRGTDTASGRHLLRLDTLLYILFNPWSKHDATFMEEEDKREEYVLADVGKIWQGSYPTARGRHWVFGQFDDVVLPACIIMLERSGLRPESRGDPIRVSRAITKIVNSNDDAGVVVGRWDGKYDDGTSPSGWTGSIKILEEYVRFHRPVKYGQCWVFAGVVNTVCRALGLPSRVVTNLNSAHDTNVSLTIDEYFGDDGKELDKDVAYDINAAGVNDSIWNFHVWNDVWMTRPDLPPGYGGWQAIDATPQETSDGVFQCGPASLEAVRRGQMELKYDVPFVLAEVNADVVRWKVDKEAEDGFKKLTSDKSHVGRQVLTKKIGPVDDGRIYEKDKEECTSDYKAPEGSREERVTLHAAARRSRAARHAFRFPSEAMEDVEFTIDDVERVPIGNDFSITVKAVNKSEVNRTVNIVMTAVSTYYTGAKAHDIARAEGKFILKPSETKTLSLPVTYKQYYHKLVEHALVKLVAICSVEETSFAWIGEDRFEVLKPRLKVELLSPCIAGKPLETRFSFTNPLPVTLTKCVLVVDGPGLTRPKTIPVKDVSAKGEMVYELKVYPTKEASCTLVATFNSRELFNLTGSSLVEVAPTES</sequence>
<evidence type="ECO:0000256" key="8">
    <source>
        <dbReference type="PIRSR" id="PIRSR000459-1"/>
    </source>
</evidence>
<evidence type="ECO:0000313" key="12">
    <source>
        <dbReference type="Proteomes" id="UP001445076"/>
    </source>
</evidence>
<feature type="binding site" evidence="9">
    <location>
        <position position="457"/>
    </location>
    <ligand>
        <name>Ca(2+)</name>
        <dbReference type="ChEBI" id="CHEBI:29108"/>
    </ligand>
</feature>
<dbReference type="PIRSF" id="PIRSF000459">
    <property type="entry name" value="TGM_EBP42"/>
    <property type="match status" value="1"/>
</dbReference>
<dbReference type="SUPFAM" id="SSF54001">
    <property type="entry name" value="Cysteine proteinases"/>
    <property type="match status" value="1"/>
</dbReference>
<evidence type="ECO:0000256" key="5">
    <source>
        <dbReference type="ARBA" id="ARBA00023315"/>
    </source>
</evidence>
<dbReference type="InterPro" id="IPR036238">
    <property type="entry name" value="Transglutaminase_C_sf"/>
</dbReference>
<keyword evidence="2" id="KW-0808">Transferase</keyword>
<evidence type="ECO:0000256" key="4">
    <source>
        <dbReference type="ARBA" id="ARBA00022837"/>
    </source>
</evidence>
<dbReference type="InterPro" id="IPR050779">
    <property type="entry name" value="Transglutaminase"/>
</dbReference>
<evidence type="ECO:0000313" key="11">
    <source>
        <dbReference type="EMBL" id="KAK8751010.1"/>
    </source>
</evidence>
<dbReference type="EC" id="2.3.2.13" evidence="6"/>
<dbReference type="Pfam" id="PF01841">
    <property type="entry name" value="Transglut_core"/>
    <property type="match status" value="1"/>
</dbReference>
<dbReference type="SUPFAM" id="SSF49309">
    <property type="entry name" value="Transglutaminase, two C-terminal domains"/>
    <property type="match status" value="2"/>
</dbReference>
<comment type="cofactor">
    <cofactor evidence="9">
        <name>Ca(2+)</name>
        <dbReference type="ChEBI" id="CHEBI:29108"/>
    </cofactor>
    <text evidence="9">Binds 1 Ca(2+) ion per subunit.</text>
</comment>
<comment type="caution">
    <text evidence="11">The sequence shown here is derived from an EMBL/GenBank/DDBJ whole genome shotgun (WGS) entry which is preliminary data.</text>
</comment>
<dbReference type="Pfam" id="PF00927">
    <property type="entry name" value="Transglut_C"/>
    <property type="match status" value="1"/>
</dbReference>
<comment type="similarity">
    <text evidence="1">Belongs to the transglutaminase superfamily. Transglutaminase family.</text>
</comment>